<evidence type="ECO:0000313" key="3">
    <source>
        <dbReference type="Proteomes" id="UP000248966"/>
    </source>
</evidence>
<dbReference type="RefSeq" id="WP_112586676.1">
    <property type="nucleotide sequence ID" value="NZ_PYAA01000031.1"/>
</dbReference>
<comment type="caution">
    <text evidence="2">The sequence shown here is derived from an EMBL/GenBank/DDBJ whole genome shotgun (WGS) entry which is preliminary data.</text>
</comment>
<sequence length="414" mass="45368">MTPLTAEGRAPTRQTYFFLSYAHSAPLLGARTDTDVWVDRFFADLSGEVSRLVSPRPGVEIGFIDQSIPPGADVKAALADALGAAQVFVPLYSPGYFSRSWALGEQESFLTRLLRVAGEPTSPVVPADHVAPVLWIPVPSWEEHPELDAALDLGRDVPEYAENGMRALCMLGAYQQPYQILLGRLARRIVEPTQRIWLRPSRAPTLDVSRRIAANPDFVVTVLAPTRDQPPEGREASWYAERSRLWRPFGARQELPVAEYAGSTAERLGLSVHTSDFADAEELFEIRPGVLLIDPWFTELPGGTAALRAAARALPPWVVPLVVTDADDPRDAHRGADLARLVLGVLQDAGATRARWVGRMDEFAGLMPTVVTEARRLYLKHGAVFPAPGPGTRPPSLRDPAPSSFEAPEMPDEH</sequence>
<dbReference type="Gene3D" id="3.40.50.10140">
    <property type="entry name" value="Toll/interleukin-1 receptor homology (TIR) domain"/>
    <property type="match status" value="1"/>
</dbReference>
<dbReference type="InterPro" id="IPR026367">
    <property type="entry name" value="FxsC_C"/>
</dbReference>
<name>A0A328MXZ2_9ACTN</name>
<protein>
    <submittedName>
        <fullName evidence="2">Uncharacterized protein</fullName>
    </submittedName>
</protein>
<dbReference type="EMBL" id="PYAA01000031">
    <property type="protein sequence ID" value="RAN96998.1"/>
    <property type="molecule type" value="Genomic_DNA"/>
</dbReference>
<evidence type="ECO:0000256" key="1">
    <source>
        <dbReference type="SAM" id="MobiDB-lite"/>
    </source>
</evidence>
<dbReference type="Proteomes" id="UP000248966">
    <property type="component" value="Unassembled WGS sequence"/>
</dbReference>
<proteinExistence type="predicted"/>
<feature type="region of interest" description="Disordered" evidence="1">
    <location>
        <begin position="388"/>
        <end position="414"/>
    </location>
</feature>
<dbReference type="NCBIfam" id="NF040588">
    <property type="entry name" value="FxsC_Nterm"/>
    <property type="match status" value="1"/>
</dbReference>
<evidence type="ECO:0000313" key="2">
    <source>
        <dbReference type="EMBL" id="RAN96998.1"/>
    </source>
</evidence>
<reference evidence="2 3" key="1">
    <citation type="submission" date="2018-03" db="EMBL/GenBank/DDBJ databases">
        <title>Defining the species Micromonospora saelicesensis and Micromonospora noduli under the framework of genomics.</title>
        <authorList>
            <person name="Riesco R."/>
            <person name="Trujillo M.E."/>
        </authorList>
    </citation>
    <scope>NUCLEOTIDE SEQUENCE [LARGE SCALE GENOMIC DNA]</scope>
    <source>
        <strain evidence="2 3">LAH08</strain>
    </source>
</reference>
<dbReference type="InterPro" id="IPR035897">
    <property type="entry name" value="Toll_tir_struct_dom_sf"/>
</dbReference>
<accession>A0A328MXZ2</accession>
<dbReference type="AlphaFoldDB" id="A0A328MXZ2"/>
<dbReference type="SUPFAM" id="SSF52200">
    <property type="entry name" value="Toll/Interleukin receptor TIR domain"/>
    <property type="match status" value="1"/>
</dbReference>
<dbReference type="NCBIfam" id="TIGR04276">
    <property type="entry name" value="FxsC_Cterm"/>
    <property type="match status" value="1"/>
</dbReference>
<organism evidence="2 3">
    <name type="scientific">Micromonospora noduli</name>
    <dbReference type="NCBI Taxonomy" id="709876"/>
    <lineage>
        <taxon>Bacteria</taxon>
        <taxon>Bacillati</taxon>
        <taxon>Actinomycetota</taxon>
        <taxon>Actinomycetes</taxon>
        <taxon>Micromonosporales</taxon>
        <taxon>Micromonosporaceae</taxon>
        <taxon>Micromonospora</taxon>
    </lineage>
</organism>
<dbReference type="InterPro" id="IPR047603">
    <property type="entry name" value="FxsC_N"/>
</dbReference>
<gene>
    <name evidence="2" type="ORF">LAH08_04698</name>
</gene>